<dbReference type="InterPro" id="IPR013783">
    <property type="entry name" value="Ig-like_fold"/>
</dbReference>
<evidence type="ECO:0000313" key="4">
    <source>
        <dbReference type="Proteomes" id="UP000749646"/>
    </source>
</evidence>
<dbReference type="InterPro" id="IPR001357">
    <property type="entry name" value="BRCT_dom"/>
</dbReference>
<dbReference type="OrthoDB" id="245697at2759"/>
<evidence type="ECO:0000313" key="3">
    <source>
        <dbReference type="EMBL" id="KAF9936142.1"/>
    </source>
</evidence>
<dbReference type="AlphaFoldDB" id="A0A9P6IL90"/>
<dbReference type="Pfam" id="PF00533">
    <property type="entry name" value="BRCT"/>
    <property type="match status" value="1"/>
</dbReference>
<name>A0A9P6IL90_9FUNG</name>
<feature type="region of interest" description="Disordered" evidence="1">
    <location>
        <begin position="1"/>
        <end position="30"/>
    </location>
</feature>
<dbReference type="PANTHER" id="PTHR47351:SF1">
    <property type="entry name" value="CHITIN BIOSYNTHESIS PROTEIN CHS5"/>
    <property type="match status" value="1"/>
</dbReference>
<dbReference type="Proteomes" id="UP000749646">
    <property type="component" value="Unassembled WGS sequence"/>
</dbReference>
<dbReference type="PROSITE" id="PS50172">
    <property type="entry name" value="BRCT"/>
    <property type="match status" value="1"/>
</dbReference>
<dbReference type="InterPro" id="IPR052827">
    <property type="entry name" value="CHS_Export/Cell_Fusion_Reg"/>
</dbReference>
<dbReference type="Gene3D" id="6.20.120.50">
    <property type="match status" value="1"/>
</dbReference>
<dbReference type="SMART" id="SM00292">
    <property type="entry name" value="BRCT"/>
    <property type="match status" value="1"/>
</dbReference>
<dbReference type="GO" id="GO:0006893">
    <property type="term" value="P:Golgi to plasma membrane transport"/>
    <property type="evidence" value="ECO:0007669"/>
    <property type="project" value="TreeGrafter"/>
</dbReference>
<dbReference type="InterPro" id="IPR036420">
    <property type="entry name" value="BRCT_dom_sf"/>
</dbReference>
<dbReference type="GO" id="GO:0046983">
    <property type="term" value="F:protein dimerization activity"/>
    <property type="evidence" value="ECO:0007669"/>
    <property type="project" value="InterPro"/>
</dbReference>
<dbReference type="InterPro" id="IPR031669">
    <property type="entry name" value="Fn3_2"/>
</dbReference>
<dbReference type="EMBL" id="JAAAHW010009804">
    <property type="protein sequence ID" value="KAF9936142.1"/>
    <property type="molecule type" value="Genomic_DNA"/>
</dbReference>
<evidence type="ECO:0000256" key="1">
    <source>
        <dbReference type="SAM" id="MobiDB-lite"/>
    </source>
</evidence>
<dbReference type="SUPFAM" id="SSF49265">
    <property type="entry name" value="Fibronectin type III"/>
    <property type="match status" value="1"/>
</dbReference>
<accession>A0A9P6IL90</accession>
<dbReference type="InterPro" id="IPR031673">
    <property type="entry name" value="Chs5_N"/>
</dbReference>
<dbReference type="InterPro" id="IPR036116">
    <property type="entry name" value="FN3_sf"/>
</dbReference>
<proteinExistence type="predicted"/>
<sequence length="302" mass="33660">MMTTATDHSHSHTHTTNPAGPGSASRPTKQNSSIRFTVGKVDAGMTILLTEDHHLIEFPSLLLPKGVSAGSIVNISVNRDLEEEQNRRDEFWALQDEILDQFGKNPPKTPTLRVKSLTQSTCILEWDSLVLNQASLRSLDVYKNGVKQGHSISNPFHTNQYKLQGLGIDHEYSFFIEIKTSAGTLRSNEVKARTHTLENLTGMNICFGVFESDAALEECKKLIVEIEGKWTEEVGIETTHLLCHVQGGYNYEAALPQSIPIVRPEWLKACVEHKKLQAALPYYLDQPSSNGIARHSETTVLE</sequence>
<dbReference type="GO" id="GO:0005802">
    <property type="term" value="C:trans-Golgi network"/>
    <property type="evidence" value="ECO:0007669"/>
    <property type="project" value="TreeGrafter"/>
</dbReference>
<comment type="caution">
    <text evidence="3">The sequence shown here is derived from an EMBL/GenBank/DDBJ whole genome shotgun (WGS) entry which is preliminary data.</text>
</comment>
<dbReference type="Pfam" id="PF16892">
    <property type="entry name" value="CHS5_N"/>
    <property type="match status" value="1"/>
</dbReference>
<dbReference type="PANTHER" id="PTHR47351">
    <property type="entry name" value="CHITIN BIOSYNTHESIS PROTEIN CHS5"/>
    <property type="match status" value="1"/>
</dbReference>
<reference evidence="3" key="1">
    <citation type="journal article" date="2020" name="Fungal Divers.">
        <title>Resolving the Mortierellaceae phylogeny through synthesis of multi-gene phylogenetics and phylogenomics.</title>
        <authorList>
            <person name="Vandepol N."/>
            <person name="Liber J."/>
            <person name="Desiro A."/>
            <person name="Na H."/>
            <person name="Kennedy M."/>
            <person name="Barry K."/>
            <person name="Grigoriev I.V."/>
            <person name="Miller A.N."/>
            <person name="O'Donnell K."/>
            <person name="Stajich J.E."/>
            <person name="Bonito G."/>
        </authorList>
    </citation>
    <scope>NUCLEOTIDE SEQUENCE</scope>
    <source>
        <strain evidence="3">MES-2147</strain>
    </source>
</reference>
<evidence type="ECO:0000259" key="2">
    <source>
        <dbReference type="PROSITE" id="PS50172"/>
    </source>
</evidence>
<dbReference type="GO" id="GO:0000747">
    <property type="term" value="P:conjugation with cellular fusion"/>
    <property type="evidence" value="ECO:0007669"/>
    <property type="project" value="TreeGrafter"/>
</dbReference>
<dbReference type="CDD" id="cd13945">
    <property type="entry name" value="Chs5_N"/>
    <property type="match status" value="1"/>
</dbReference>
<organism evidence="3 4">
    <name type="scientific">Modicella reniformis</name>
    <dbReference type="NCBI Taxonomy" id="1440133"/>
    <lineage>
        <taxon>Eukaryota</taxon>
        <taxon>Fungi</taxon>
        <taxon>Fungi incertae sedis</taxon>
        <taxon>Mucoromycota</taxon>
        <taxon>Mortierellomycotina</taxon>
        <taxon>Mortierellomycetes</taxon>
        <taxon>Mortierellales</taxon>
        <taxon>Mortierellaceae</taxon>
        <taxon>Modicella</taxon>
    </lineage>
</organism>
<protein>
    <submittedName>
        <fullName evidence="3">Chitin synthase, class 5</fullName>
    </submittedName>
</protein>
<dbReference type="Pfam" id="PF16893">
    <property type="entry name" value="fn3_2"/>
    <property type="match status" value="1"/>
</dbReference>
<dbReference type="GO" id="GO:0034044">
    <property type="term" value="C:exomer complex"/>
    <property type="evidence" value="ECO:0007669"/>
    <property type="project" value="TreeGrafter"/>
</dbReference>
<dbReference type="Gene3D" id="2.60.40.10">
    <property type="entry name" value="Immunoglobulins"/>
    <property type="match status" value="1"/>
</dbReference>
<feature type="domain" description="BRCT" evidence="2">
    <location>
        <begin position="195"/>
        <end position="284"/>
    </location>
</feature>
<dbReference type="Gene3D" id="3.40.50.10190">
    <property type="entry name" value="BRCT domain"/>
    <property type="match status" value="1"/>
</dbReference>
<gene>
    <name evidence="3" type="primary">CHS5</name>
    <name evidence="3" type="ORF">BGZ65_002707</name>
</gene>
<keyword evidence="4" id="KW-1185">Reference proteome</keyword>
<dbReference type="SUPFAM" id="SSF52113">
    <property type="entry name" value="BRCT domain"/>
    <property type="match status" value="1"/>
</dbReference>